<feature type="transmembrane region" description="Helical" evidence="1">
    <location>
        <begin position="200"/>
        <end position="224"/>
    </location>
</feature>
<accession>A0A1S2QNU3</accession>
<organism evidence="2 3">
    <name type="scientific">Streptomyces monashensis</name>
    <dbReference type="NCBI Taxonomy" id="1678012"/>
    <lineage>
        <taxon>Bacteria</taxon>
        <taxon>Bacillati</taxon>
        <taxon>Actinomycetota</taxon>
        <taxon>Actinomycetes</taxon>
        <taxon>Kitasatosporales</taxon>
        <taxon>Streptomycetaceae</taxon>
        <taxon>Streptomyces</taxon>
    </lineage>
</organism>
<feature type="transmembrane region" description="Helical" evidence="1">
    <location>
        <begin position="264"/>
        <end position="282"/>
    </location>
</feature>
<sequence>MGLLGPSAVEPSFGPAGYLPPWFWNVRPPDLLIWVLVAVVLLVGTATVIAGLAATRRGWSPRPRRLLAAGTLAVLGLMCVPALGTTDPLNYAAYGRMAALGLDPYRVTPFGLARHGDPIGQLSIAEPWLHNPSVYGPLVTATEWAASLVGGTSMLLTVWVLSLLNGAAFVATGALLLRLAGPDPQRQVCSQLLWTLNPVLLWNLVVGPHVDVIGAFCVVVAFWALRRSGLTVGLALAAATAVKLTLGIFALPFAWGMRHDRRRLVAAASAGVLLLALGYGVVPRAIRNAAAVSNQPVVGSPWPLLQRRLLTPVFGSAAVHLVPVVEILMVLGIAALLLVALPPVEDGAIVQATARPALALAAGYLLGTAYVRPWYDAVAWILVAMLPRSWFDLVLIAHTTCMTLPFDPGLPYPMHPDWLNYVVLQTGYRAMPYLQALLLMAVVAICLRRIRNRRAETSGAPPRPA</sequence>
<feature type="transmembrane region" description="Helical" evidence="1">
    <location>
        <begin position="230"/>
        <end position="252"/>
    </location>
</feature>
<protein>
    <recommendedName>
        <fullName evidence="4">DUF2029 domain-containing protein</fullName>
    </recommendedName>
</protein>
<dbReference type="Proteomes" id="UP000179642">
    <property type="component" value="Unassembled WGS sequence"/>
</dbReference>
<feature type="transmembrane region" description="Helical" evidence="1">
    <location>
        <begin position="156"/>
        <end position="179"/>
    </location>
</feature>
<keyword evidence="1" id="KW-1133">Transmembrane helix</keyword>
<feature type="transmembrane region" description="Helical" evidence="1">
    <location>
        <begin position="426"/>
        <end position="447"/>
    </location>
</feature>
<name>A0A1S2QNU3_9ACTN</name>
<feature type="transmembrane region" description="Helical" evidence="1">
    <location>
        <begin position="317"/>
        <end position="341"/>
    </location>
</feature>
<keyword evidence="1" id="KW-0472">Membrane</keyword>
<comment type="caution">
    <text evidence="2">The sequence shown here is derived from an EMBL/GenBank/DDBJ whole genome shotgun (WGS) entry which is preliminary data.</text>
</comment>
<evidence type="ECO:0000313" key="2">
    <source>
        <dbReference type="EMBL" id="OIK07828.1"/>
    </source>
</evidence>
<dbReference type="Pfam" id="PF26314">
    <property type="entry name" value="MptA_B_family"/>
    <property type="match status" value="1"/>
</dbReference>
<feature type="transmembrane region" description="Helical" evidence="1">
    <location>
        <begin position="66"/>
        <end position="84"/>
    </location>
</feature>
<proteinExistence type="predicted"/>
<dbReference type="AlphaFoldDB" id="A0A1S2QNU3"/>
<evidence type="ECO:0000313" key="3">
    <source>
        <dbReference type="Proteomes" id="UP000179642"/>
    </source>
</evidence>
<gene>
    <name evidence="2" type="ORF">BIV23_02355</name>
</gene>
<feature type="transmembrane region" description="Helical" evidence="1">
    <location>
        <begin position="31"/>
        <end position="54"/>
    </location>
</feature>
<dbReference type="EMBL" id="MLYO01000009">
    <property type="protein sequence ID" value="OIK07828.1"/>
    <property type="molecule type" value="Genomic_DNA"/>
</dbReference>
<evidence type="ECO:0008006" key="4">
    <source>
        <dbReference type="Google" id="ProtNLM"/>
    </source>
</evidence>
<evidence type="ECO:0000256" key="1">
    <source>
        <dbReference type="SAM" id="Phobius"/>
    </source>
</evidence>
<keyword evidence="3" id="KW-1185">Reference proteome</keyword>
<keyword evidence="1" id="KW-0812">Transmembrane</keyword>
<reference evidence="2 3" key="1">
    <citation type="submission" date="2016-10" db="EMBL/GenBank/DDBJ databases">
        <title>Genome sequence of Streptomyces sp. MUSC 1.</title>
        <authorList>
            <person name="Lee L.-H."/>
            <person name="Ser H.-L."/>
            <person name="Law J.W.-F."/>
        </authorList>
    </citation>
    <scope>NUCLEOTIDE SEQUENCE [LARGE SCALE GENOMIC DNA]</scope>
    <source>
        <strain evidence="2 3">MUSC 1</strain>
    </source>
</reference>